<feature type="compositionally biased region" description="Polar residues" evidence="1">
    <location>
        <begin position="9"/>
        <end position="26"/>
    </location>
</feature>
<evidence type="ECO:0000313" key="2">
    <source>
        <dbReference type="EMBL" id="OAF55120.1"/>
    </source>
</evidence>
<proteinExistence type="predicted"/>
<dbReference type="RefSeq" id="XP_024320422.1">
    <property type="nucleotide sequence ID" value="XM_024472030.1"/>
</dbReference>
<dbReference type="AlphaFoldDB" id="A0A177A0L4"/>
<accession>A0A177A0L4</accession>
<feature type="region of interest" description="Disordered" evidence="1">
    <location>
        <begin position="1"/>
        <end position="56"/>
    </location>
</feature>
<name>A0A177A0L4_9PEZI</name>
<organism evidence="2">
    <name type="scientific">Pseudogymnoascus destructans</name>
    <dbReference type="NCBI Taxonomy" id="655981"/>
    <lineage>
        <taxon>Eukaryota</taxon>
        <taxon>Fungi</taxon>
        <taxon>Dikarya</taxon>
        <taxon>Ascomycota</taxon>
        <taxon>Pezizomycotina</taxon>
        <taxon>Leotiomycetes</taxon>
        <taxon>Thelebolales</taxon>
        <taxon>Thelebolaceae</taxon>
        <taxon>Pseudogymnoascus</taxon>
    </lineage>
</organism>
<reference evidence="2" key="1">
    <citation type="submission" date="2016-03" db="EMBL/GenBank/DDBJ databases">
        <title>Updated assembly of Pseudogymnoascus destructans, the fungus causing white-nose syndrome of bats.</title>
        <authorList>
            <person name="Palmer J.M."/>
            <person name="Drees K.P."/>
            <person name="Foster J.T."/>
            <person name="Lindner D.L."/>
        </authorList>
    </citation>
    <scope>NUCLEOTIDE SEQUENCE [LARGE SCALE GENOMIC DNA]</scope>
    <source>
        <strain evidence="2">20631-21</strain>
    </source>
</reference>
<evidence type="ECO:0000256" key="1">
    <source>
        <dbReference type="SAM" id="MobiDB-lite"/>
    </source>
</evidence>
<dbReference type="Proteomes" id="UP000077154">
    <property type="component" value="Unassembled WGS sequence"/>
</dbReference>
<sequence>MPPPPPPQERNSTRSARPHYTHSQPTAPAASKTDPSTHPPVLPPPVLPHSQARPLHRIHSPVRAFPRRDRCRGVRWRGGRALHPAELRGIAIAVAVTIPQMLGVTVAGAEGHGRPRVSRGGCAPLLVIGKEEELKKSRCGKVSVVAEVGLLPFVEESWRRVGSSFPSPASFFLFPVAVVAVVGYAAIPSGKCDDAAGIACKLCARYSSSAAGCLNDTSANEACAPSNDAPGAAYRSKKSSR</sequence>
<dbReference type="GeneID" id="36291521"/>
<gene>
    <name evidence="2" type="ORF">VC83_08481</name>
</gene>
<dbReference type="EMBL" id="KV441411">
    <property type="protein sequence ID" value="OAF55120.1"/>
    <property type="molecule type" value="Genomic_DNA"/>
</dbReference>
<protein>
    <submittedName>
        <fullName evidence="2">Uncharacterized protein</fullName>
    </submittedName>
</protein>
<feature type="compositionally biased region" description="Pro residues" evidence="1">
    <location>
        <begin position="37"/>
        <end position="47"/>
    </location>
</feature>